<dbReference type="EMBL" id="JBIACK010000009">
    <property type="protein sequence ID" value="MFE8702293.1"/>
    <property type="molecule type" value="Genomic_DNA"/>
</dbReference>
<evidence type="ECO:0000313" key="4">
    <source>
        <dbReference type="Proteomes" id="UP001601059"/>
    </source>
</evidence>
<dbReference type="InterPro" id="IPR052738">
    <property type="entry name" value="ABC-Tungstate_binding"/>
</dbReference>
<feature type="domain" description="PBP" evidence="2">
    <location>
        <begin position="44"/>
        <end position="270"/>
    </location>
</feature>
<sequence length="293" mass="32403">MRKNKLLFSSLIGLLFISLVACSSTAPSTKVESTNSQSKEEKMEVKDLILATTTSTQDSGLLDILIPLFEDQHPSINLKTIAVGTGQALEMGTKGEADVLLVHAPATEQEIVDSGDAINRKRVMYNDFIIVGPKADQAGIKGMEVNVAFQKLFDENSVFVSRGDDSGTHKKELSIWKSLNITPTDNTSYVETGQGMGPTLQLSAEKQGYVLTDRATFLAQEKNLSDMEITVEGDEALLNIYHVMQVNPEKHDKVYSEGAELFVEFMVNEETQKVIEKFGKEEYGQSLFFPYTE</sequence>
<comment type="caution">
    <text evidence="3">The sequence shown here is derived from an EMBL/GenBank/DDBJ whole genome shotgun (WGS) entry which is preliminary data.</text>
</comment>
<dbReference type="RefSeq" id="WP_389362262.1">
    <property type="nucleotide sequence ID" value="NZ_JBIACK010000009.1"/>
</dbReference>
<dbReference type="PANTHER" id="PTHR37945:SF1">
    <property type="entry name" value="EXTRACELLULAR TUNGSTATE BINDING PROTEIN"/>
    <property type="match status" value="1"/>
</dbReference>
<reference evidence="3 4" key="1">
    <citation type="submission" date="2024-08" db="EMBL/GenBank/DDBJ databases">
        <title>Two novel Cytobacillus novel species.</title>
        <authorList>
            <person name="Liu G."/>
        </authorList>
    </citation>
    <scope>NUCLEOTIDE SEQUENCE [LARGE SCALE GENOMIC DNA]</scope>
    <source>
        <strain evidence="3 4">FJAT-54145</strain>
    </source>
</reference>
<gene>
    <name evidence="3" type="ORF">ACFYKX_16985</name>
</gene>
<protein>
    <submittedName>
        <fullName evidence="3">Substrate-binding domain-containing protein</fullName>
    </submittedName>
</protein>
<proteinExistence type="predicted"/>
<accession>A0ABW6KHI4</accession>
<feature type="signal peptide" evidence="1">
    <location>
        <begin position="1"/>
        <end position="26"/>
    </location>
</feature>
<name>A0ABW6KHI4_9BACI</name>
<organism evidence="3 4">
    <name type="scientific">Cytobacillus spartinae</name>
    <dbReference type="NCBI Taxonomy" id="3299023"/>
    <lineage>
        <taxon>Bacteria</taxon>
        <taxon>Bacillati</taxon>
        <taxon>Bacillota</taxon>
        <taxon>Bacilli</taxon>
        <taxon>Bacillales</taxon>
        <taxon>Bacillaceae</taxon>
        <taxon>Cytobacillus</taxon>
    </lineage>
</organism>
<keyword evidence="4" id="KW-1185">Reference proteome</keyword>
<dbReference type="PROSITE" id="PS51257">
    <property type="entry name" value="PROKAR_LIPOPROTEIN"/>
    <property type="match status" value="1"/>
</dbReference>
<feature type="chain" id="PRO_5046794740" evidence="1">
    <location>
        <begin position="27"/>
        <end position="293"/>
    </location>
</feature>
<dbReference type="Proteomes" id="UP001601059">
    <property type="component" value="Unassembled WGS sequence"/>
</dbReference>
<dbReference type="SUPFAM" id="SSF53850">
    <property type="entry name" value="Periplasmic binding protein-like II"/>
    <property type="match status" value="1"/>
</dbReference>
<evidence type="ECO:0000256" key="1">
    <source>
        <dbReference type="SAM" id="SignalP"/>
    </source>
</evidence>
<dbReference type="Gene3D" id="3.40.190.10">
    <property type="entry name" value="Periplasmic binding protein-like II"/>
    <property type="match status" value="2"/>
</dbReference>
<dbReference type="Pfam" id="PF12849">
    <property type="entry name" value="PBP_like_2"/>
    <property type="match status" value="1"/>
</dbReference>
<keyword evidence="1" id="KW-0732">Signal</keyword>
<dbReference type="InterPro" id="IPR024370">
    <property type="entry name" value="PBP_domain"/>
</dbReference>
<dbReference type="PANTHER" id="PTHR37945">
    <property type="entry name" value="EXTRACELLULAR TUNGSTATE BINDING PROTEIN"/>
    <property type="match status" value="1"/>
</dbReference>
<evidence type="ECO:0000313" key="3">
    <source>
        <dbReference type="EMBL" id="MFE8702293.1"/>
    </source>
</evidence>
<evidence type="ECO:0000259" key="2">
    <source>
        <dbReference type="Pfam" id="PF12849"/>
    </source>
</evidence>